<dbReference type="InterPro" id="IPR006594">
    <property type="entry name" value="LisH"/>
</dbReference>
<dbReference type="InterPro" id="IPR013144">
    <property type="entry name" value="CRA_dom"/>
</dbReference>
<dbReference type="SMART" id="SM00668">
    <property type="entry name" value="CTLH"/>
    <property type="match status" value="1"/>
</dbReference>
<dbReference type="Pfam" id="PF08513">
    <property type="entry name" value="LisH"/>
    <property type="match status" value="1"/>
</dbReference>
<dbReference type="Proteomes" id="UP000192596">
    <property type="component" value="Unassembled WGS sequence"/>
</dbReference>
<dbReference type="InterPro" id="IPR050618">
    <property type="entry name" value="Ubq-SigPath_Reg"/>
</dbReference>
<dbReference type="PROSITE" id="PS50897">
    <property type="entry name" value="CTLH"/>
    <property type="match status" value="1"/>
</dbReference>
<dbReference type="PROSITE" id="PS50896">
    <property type="entry name" value="LISH"/>
    <property type="match status" value="1"/>
</dbReference>
<dbReference type="Pfam" id="PF10607">
    <property type="entry name" value="CTLH"/>
    <property type="match status" value="1"/>
</dbReference>
<evidence type="ECO:0000256" key="1">
    <source>
        <dbReference type="ARBA" id="ARBA00002343"/>
    </source>
</evidence>
<dbReference type="InParanoid" id="A0A1V8TDY3"/>
<reference evidence="4" key="1">
    <citation type="submission" date="2017-03" db="EMBL/GenBank/DDBJ databases">
        <title>Genomes of endolithic fungi from Antarctica.</title>
        <authorList>
            <person name="Coleine C."/>
            <person name="Masonjones S."/>
            <person name="Stajich J.E."/>
        </authorList>
    </citation>
    <scope>NUCLEOTIDE SEQUENCE [LARGE SCALE GENOMIC DNA]</scope>
    <source>
        <strain evidence="4">CCFEE 5527</strain>
    </source>
</reference>
<dbReference type="EMBL" id="NAJO01000010">
    <property type="protein sequence ID" value="OQO09607.1"/>
    <property type="molecule type" value="Genomic_DNA"/>
</dbReference>
<evidence type="ECO:0000313" key="4">
    <source>
        <dbReference type="Proteomes" id="UP000192596"/>
    </source>
</evidence>
<protein>
    <recommendedName>
        <fullName evidence="2">CTLH domain-containing protein</fullName>
    </recommendedName>
</protein>
<sequence>MATNPWDPNDPNNPYDNDIDLELQALDQTWDTPDVWIPYSDIYHKHLAARLRNQNKIMADMVDFKPSKSSINSIIMDYLISEGFPGAAEKFAQETNLSQAQGFDSQGIRERVQVRNSILTGNVEEAIEFINDVDAEILDTSPLLHFRLLQLQLIEIIREVLGRNDGNPAATDFRPAIEFATSQLSPRAPTDKSYLTALEQTMALMIFQPDKMPAEMKELLDLRLRETVAEEVNKALLKAQGMEPVARIRELVRARAWAETTARAAKVDLPDDMSIGLDGEHDGRGDAMVT</sequence>
<comment type="caution">
    <text evidence="3">The sequence shown here is derived from an EMBL/GenBank/DDBJ whole genome shotgun (WGS) entry which is preliminary data.</text>
</comment>
<dbReference type="OrthoDB" id="2415936at2759"/>
<keyword evidence="4" id="KW-1185">Reference proteome</keyword>
<dbReference type="AlphaFoldDB" id="A0A1V8TDY3"/>
<dbReference type="STRING" id="1507870.A0A1V8TDY3"/>
<accession>A0A1V8TDY3</accession>
<name>A0A1V8TDY3_9PEZI</name>
<comment type="function">
    <text evidence="1">Involved in the proteasome-dependent degradation of fructose-1,6-bisphosphatase.</text>
</comment>
<gene>
    <name evidence="3" type="ORF">B0A48_05009</name>
</gene>
<dbReference type="InterPro" id="IPR006595">
    <property type="entry name" value="CTLH_C"/>
</dbReference>
<dbReference type="SMART" id="SM00667">
    <property type="entry name" value="LisH"/>
    <property type="match status" value="1"/>
</dbReference>
<organism evidence="3 4">
    <name type="scientific">Cryoendolithus antarcticus</name>
    <dbReference type="NCBI Taxonomy" id="1507870"/>
    <lineage>
        <taxon>Eukaryota</taxon>
        <taxon>Fungi</taxon>
        <taxon>Dikarya</taxon>
        <taxon>Ascomycota</taxon>
        <taxon>Pezizomycotina</taxon>
        <taxon>Dothideomycetes</taxon>
        <taxon>Dothideomycetidae</taxon>
        <taxon>Cladosporiales</taxon>
        <taxon>Cladosporiaceae</taxon>
        <taxon>Cryoendolithus</taxon>
    </lineage>
</organism>
<dbReference type="SMART" id="SM00757">
    <property type="entry name" value="CRA"/>
    <property type="match status" value="1"/>
</dbReference>
<dbReference type="InterPro" id="IPR024964">
    <property type="entry name" value="CTLH/CRA"/>
</dbReference>
<feature type="domain" description="CTLH" evidence="2">
    <location>
        <begin position="110"/>
        <end position="164"/>
    </location>
</feature>
<proteinExistence type="predicted"/>
<evidence type="ECO:0000313" key="3">
    <source>
        <dbReference type="EMBL" id="OQO09607.1"/>
    </source>
</evidence>
<dbReference type="PANTHER" id="PTHR12864">
    <property type="entry name" value="RAN BINDING PROTEIN 9-RELATED"/>
    <property type="match status" value="1"/>
</dbReference>
<evidence type="ECO:0000259" key="2">
    <source>
        <dbReference type="PROSITE" id="PS50897"/>
    </source>
</evidence>